<gene>
    <name evidence="1" type="ORF">CLO192961_LOCUS488579</name>
</gene>
<sequence>WLCRRISARRRARVGCAGSCESTIHLVEWRLVLLTSESSIREFVNLSIPVFMFDKNEDFVVMTMEEVGLGPAAHVLWAGSTASPWRSGSDGLS</sequence>
<organism evidence="1 2">
    <name type="scientific">Bionectria ochroleuca</name>
    <name type="common">Gliocladium roseum</name>
    <dbReference type="NCBI Taxonomy" id="29856"/>
    <lineage>
        <taxon>Eukaryota</taxon>
        <taxon>Fungi</taxon>
        <taxon>Dikarya</taxon>
        <taxon>Ascomycota</taxon>
        <taxon>Pezizomycotina</taxon>
        <taxon>Sordariomycetes</taxon>
        <taxon>Hypocreomycetidae</taxon>
        <taxon>Hypocreales</taxon>
        <taxon>Bionectriaceae</taxon>
        <taxon>Clonostachys</taxon>
    </lineage>
</organism>
<evidence type="ECO:0000313" key="1">
    <source>
        <dbReference type="EMBL" id="VUC37943.1"/>
    </source>
</evidence>
<name>A0ABY6V443_BIOOC</name>
<protein>
    <submittedName>
        <fullName evidence="1">Uncharacterized protein</fullName>
    </submittedName>
</protein>
<reference evidence="1 2" key="1">
    <citation type="submission" date="2019-06" db="EMBL/GenBank/DDBJ databases">
        <authorList>
            <person name="Broberg M."/>
        </authorList>
    </citation>
    <scope>NUCLEOTIDE SEQUENCE [LARGE SCALE GENOMIC DNA]</scope>
</reference>
<evidence type="ECO:0000313" key="2">
    <source>
        <dbReference type="Proteomes" id="UP000766486"/>
    </source>
</evidence>
<accession>A0ABY6V443</accession>
<comment type="caution">
    <text evidence="1">The sequence shown here is derived from an EMBL/GenBank/DDBJ whole genome shotgun (WGS) entry which is preliminary data.</text>
</comment>
<feature type="non-terminal residue" evidence="1">
    <location>
        <position position="1"/>
    </location>
</feature>
<proteinExistence type="predicted"/>
<dbReference type="Proteomes" id="UP000766486">
    <property type="component" value="Unassembled WGS sequence"/>
</dbReference>
<keyword evidence="2" id="KW-1185">Reference proteome</keyword>
<dbReference type="EMBL" id="CABFNS010001078">
    <property type="protein sequence ID" value="VUC37943.1"/>
    <property type="molecule type" value="Genomic_DNA"/>
</dbReference>